<dbReference type="EMBL" id="JAROKS010000023">
    <property type="protein sequence ID" value="KAK1787279.1"/>
    <property type="molecule type" value="Genomic_DNA"/>
</dbReference>
<feature type="region of interest" description="Disordered" evidence="1">
    <location>
        <begin position="280"/>
        <end position="300"/>
    </location>
</feature>
<sequence length="369" mass="41228">MSGTGADISQVHWKQQWLENGTLFFHVSMSSSEQLAQATQPTVREPSQDLDEHVHLLHLSVMRTFPGVSVVTMVTVTGGDWAFREQTEQSREGLRKREIIGCGEVNMDQEAHATIAVHVGASVWHIRVILTEPRIISAFPTASPVIMHVFKISEAPRAKWLMSLSPGFLPFSLPLSSISKRAEPRRQCRTSSERRPAWLEFLSDGQKACWMNHFARGPQPLFWRASGAGGRDSVCLLCRWREHGEWRQGDVEALRGGSVRTVSSFCADSAALAGSSRQLGFRRAPHNSPSTGTRAEQGDWHTCPPSPGMAEWIRQDEEHRLWINKASSERSWRSNVFPQSSFTGCSRAMSAREEQATGAAVKQGCPWQR</sequence>
<dbReference type="GO" id="GO:0001764">
    <property type="term" value="P:neuron migration"/>
    <property type="evidence" value="ECO:0007669"/>
    <property type="project" value="InterPro"/>
</dbReference>
<evidence type="ECO:0000259" key="2">
    <source>
        <dbReference type="Pfam" id="PF19441"/>
    </source>
</evidence>
<proteinExistence type="predicted"/>
<dbReference type="PANTHER" id="PTHR16592">
    <property type="entry name" value="ASTROTACTIN-1-LIKE"/>
    <property type="match status" value="1"/>
</dbReference>
<evidence type="ECO:0000313" key="4">
    <source>
        <dbReference type="Proteomes" id="UP001239994"/>
    </source>
</evidence>
<feature type="domain" description="Astrotactin-1/2 N-terminal" evidence="2">
    <location>
        <begin position="2"/>
        <end position="66"/>
    </location>
</feature>
<gene>
    <name evidence="3" type="ORF">P4O66_002790</name>
</gene>
<accession>A0AAD9DNW8</accession>
<dbReference type="GO" id="GO:0016020">
    <property type="term" value="C:membrane"/>
    <property type="evidence" value="ECO:0007669"/>
    <property type="project" value="TreeGrafter"/>
</dbReference>
<dbReference type="Proteomes" id="UP001239994">
    <property type="component" value="Unassembled WGS sequence"/>
</dbReference>
<name>A0AAD9DNW8_9TELE</name>
<dbReference type="InterPro" id="IPR045575">
    <property type="entry name" value="ASTN_1_2_N"/>
</dbReference>
<dbReference type="InterPro" id="IPR026995">
    <property type="entry name" value="Astrotactin"/>
</dbReference>
<comment type="caution">
    <text evidence="3">The sequence shown here is derived from an EMBL/GenBank/DDBJ whole genome shotgun (WGS) entry which is preliminary data.</text>
</comment>
<dbReference type="GO" id="GO:0007158">
    <property type="term" value="P:neuron cell-cell adhesion"/>
    <property type="evidence" value="ECO:0007669"/>
    <property type="project" value="TreeGrafter"/>
</dbReference>
<dbReference type="GO" id="GO:0005768">
    <property type="term" value="C:endosome"/>
    <property type="evidence" value="ECO:0007669"/>
    <property type="project" value="TreeGrafter"/>
</dbReference>
<dbReference type="Pfam" id="PF19441">
    <property type="entry name" value="ASTN_1_2_N"/>
    <property type="match status" value="1"/>
</dbReference>
<organism evidence="3 4">
    <name type="scientific">Electrophorus voltai</name>
    <dbReference type="NCBI Taxonomy" id="2609070"/>
    <lineage>
        <taxon>Eukaryota</taxon>
        <taxon>Metazoa</taxon>
        <taxon>Chordata</taxon>
        <taxon>Craniata</taxon>
        <taxon>Vertebrata</taxon>
        <taxon>Euteleostomi</taxon>
        <taxon>Actinopterygii</taxon>
        <taxon>Neopterygii</taxon>
        <taxon>Teleostei</taxon>
        <taxon>Ostariophysi</taxon>
        <taxon>Gymnotiformes</taxon>
        <taxon>Gymnotoidei</taxon>
        <taxon>Gymnotidae</taxon>
        <taxon>Electrophorus</taxon>
    </lineage>
</organism>
<keyword evidence="4" id="KW-1185">Reference proteome</keyword>
<dbReference type="PANTHER" id="PTHR16592:SF2">
    <property type="entry name" value="ASTROTACTIN-2"/>
    <property type="match status" value="1"/>
</dbReference>
<reference evidence="3" key="1">
    <citation type="submission" date="2023-03" db="EMBL/GenBank/DDBJ databases">
        <title>Electrophorus voltai genome.</title>
        <authorList>
            <person name="Bian C."/>
        </authorList>
    </citation>
    <scope>NUCLEOTIDE SEQUENCE</scope>
    <source>
        <strain evidence="3">CB-2022</strain>
        <tissue evidence="3">Muscle</tissue>
    </source>
</reference>
<dbReference type="AlphaFoldDB" id="A0AAD9DNW8"/>
<evidence type="ECO:0000256" key="1">
    <source>
        <dbReference type="SAM" id="MobiDB-lite"/>
    </source>
</evidence>
<protein>
    <recommendedName>
        <fullName evidence="2">Astrotactin-1/2 N-terminal domain-containing protein</fullName>
    </recommendedName>
</protein>
<evidence type="ECO:0000313" key="3">
    <source>
        <dbReference type="EMBL" id="KAK1787279.1"/>
    </source>
</evidence>